<proteinExistence type="predicted"/>
<feature type="compositionally biased region" description="Basic residues" evidence="1">
    <location>
        <begin position="17"/>
        <end position="26"/>
    </location>
</feature>
<dbReference type="OrthoDB" id="10064411at2759"/>
<name>A0A2T3AYF8_AMORE</name>
<dbReference type="RefSeq" id="XP_024719703.1">
    <property type="nucleotide sequence ID" value="XM_024866831.1"/>
</dbReference>
<protein>
    <recommendedName>
        <fullName evidence="2">Oxidoreductase-like domain-containing protein</fullName>
    </recommendedName>
</protein>
<dbReference type="GO" id="GO:0005739">
    <property type="term" value="C:mitochondrion"/>
    <property type="evidence" value="ECO:0007669"/>
    <property type="project" value="TreeGrafter"/>
</dbReference>
<feature type="domain" description="Oxidoreductase-like" evidence="2">
    <location>
        <begin position="113"/>
        <end position="155"/>
    </location>
</feature>
<dbReference type="Pfam" id="PF09791">
    <property type="entry name" value="Oxidored-like"/>
    <property type="match status" value="1"/>
</dbReference>
<evidence type="ECO:0000313" key="4">
    <source>
        <dbReference type="Proteomes" id="UP000241818"/>
    </source>
</evidence>
<dbReference type="GeneID" id="36574912"/>
<dbReference type="InterPro" id="IPR019180">
    <property type="entry name" value="Oxidoreductase-like_N"/>
</dbReference>
<dbReference type="InterPro" id="IPR039251">
    <property type="entry name" value="OXLD1"/>
</dbReference>
<accession>A0A2T3AYF8</accession>
<feature type="region of interest" description="Disordered" evidence="1">
    <location>
        <begin position="17"/>
        <end position="105"/>
    </location>
</feature>
<dbReference type="InParanoid" id="A0A2T3AYF8"/>
<dbReference type="STRING" id="857342.A0A2T3AYF8"/>
<evidence type="ECO:0000313" key="3">
    <source>
        <dbReference type="EMBL" id="PSS15104.1"/>
    </source>
</evidence>
<keyword evidence="4" id="KW-1185">Reference proteome</keyword>
<dbReference type="AlphaFoldDB" id="A0A2T3AYF8"/>
<feature type="compositionally biased region" description="Basic and acidic residues" evidence="1">
    <location>
        <begin position="165"/>
        <end position="180"/>
    </location>
</feature>
<reference evidence="3 4" key="1">
    <citation type="journal article" date="2018" name="New Phytol.">
        <title>Comparative genomics and transcriptomics depict ericoid mycorrhizal fungi as versatile saprotrophs and plant mutualists.</title>
        <authorList>
            <person name="Martino E."/>
            <person name="Morin E."/>
            <person name="Grelet G.A."/>
            <person name="Kuo A."/>
            <person name="Kohler A."/>
            <person name="Daghino S."/>
            <person name="Barry K.W."/>
            <person name="Cichocki N."/>
            <person name="Clum A."/>
            <person name="Dockter R.B."/>
            <person name="Hainaut M."/>
            <person name="Kuo R.C."/>
            <person name="LaButti K."/>
            <person name="Lindahl B.D."/>
            <person name="Lindquist E.A."/>
            <person name="Lipzen A."/>
            <person name="Khouja H.R."/>
            <person name="Magnuson J."/>
            <person name="Murat C."/>
            <person name="Ohm R.A."/>
            <person name="Singer S.W."/>
            <person name="Spatafora J.W."/>
            <person name="Wang M."/>
            <person name="Veneault-Fourrey C."/>
            <person name="Henrissat B."/>
            <person name="Grigoriev I.V."/>
            <person name="Martin F.M."/>
            <person name="Perotto S."/>
        </authorList>
    </citation>
    <scope>NUCLEOTIDE SEQUENCE [LARGE SCALE GENOMIC DNA]</scope>
    <source>
        <strain evidence="3 4">ATCC 22711</strain>
    </source>
</reference>
<sequence length="253" mass="28157">METRFLVRASQRLRVHSRVHHLRRQQHLSNNSRPSTEQANPIGEYYASILEASTQKPESKPPTTASSAANEPGISTSSDSESTEDSGPSILFSSRLSSPLERRSEIQRKSTLVAGVWVPPRPDEPDNCCMSGCVNCVWDRYRDELEEWVAKKKEADYALKKQKLREDSGKPGREVPRMADRAGTPGRMSEAETNAALVMDDDGGGSEGLWGTGLDTDLTSDDLFQNIPVGIREFMKQEKRLKEKHARERASGG</sequence>
<dbReference type="EMBL" id="KZ679013">
    <property type="protein sequence ID" value="PSS15104.1"/>
    <property type="molecule type" value="Genomic_DNA"/>
</dbReference>
<dbReference type="Proteomes" id="UP000241818">
    <property type="component" value="Unassembled WGS sequence"/>
</dbReference>
<evidence type="ECO:0000259" key="2">
    <source>
        <dbReference type="Pfam" id="PF09791"/>
    </source>
</evidence>
<dbReference type="PANTHER" id="PTHR21193:SF3">
    <property type="entry name" value="OXIDOREDUCTASE-LIKE DOMAIN-CONTAINING PROTEIN 1"/>
    <property type="match status" value="1"/>
</dbReference>
<feature type="region of interest" description="Disordered" evidence="1">
    <location>
        <begin position="165"/>
        <end position="189"/>
    </location>
</feature>
<feature type="compositionally biased region" description="Polar residues" evidence="1">
    <location>
        <begin position="30"/>
        <end position="39"/>
    </location>
</feature>
<dbReference type="PANTHER" id="PTHR21193">
    <property type="entry name" value="OXIDOREDUCTASE-LIKE DOMAIN-CONTAINING PROTEIN 1"/>
    <property type="match status" value="1"/>
</dbReference>
<evidence type="ECO:0000256" key="1">
    <source>
        <dbReference type="SAM" id="MobiDB-lite"/>
    </source>
</evidence>
<organism evidence="3 4">
    <name type="scientific">Amorphotheca resinae ATCC 22711</name>
    <dbReference type="NCBI Taxonomy" id="857342"/>
    <lineage>
        <taxon>Eukaryota</taxon>
        <taxon>Fungi</taxon>
        <taxon>Dikarya</taxon>
        <taxon>Ascomycota</taxon>
        <taxon>Pezizomycotina</taxon>
        <taxon>Leotiomycetes</taxon>
        <taxon>Helotiales</taxon>
        <taxon>Amorphothecaceae</taxon>
        <taxon>Amorphotheca</taxon>
    </lineage>
</organism>
<gene>
    <name evidence="3" type="ORF">M430DRAFT_35872</name>
</gene>
<feature type="compositionally biased region" description="Polar residues" evidence="1">
    <location>
        <begin position="51"/>
        <end position="69"/>
    </location>
</feature>